<dbReference type="InterPro" id="IPR001906">
    <property type="entry name" value="Terpene_synth_N"/>
</dbReference>
<evidence type="ECO:0000313" key="5">
    <source>
        <dbReference type="EMBL" id="KAA8523771.1"/>
    </source>
</evidence>
<comment type="pathway">
    <text evidence="1">Secondary metabolite biosynthesis; terpenoid biosynthesis.</text>
</comment>
<sequence>MTHNAVSPSQNSSTEMDGWRTREVIRRSANYHPSVWDDFFIVSAPGRMAVTLLINLGDIKWEISCDEAPKIAEVGFVQIDVCRGRLVLLEEPNPDIEMRVRVLKREVQMMLKNTRSKPLEEMILINALQRLGVAYLFGNEINEALRSVYADHVNCNINNGVTDDLYTVALSFRLLRQQGYHISSGKLAW</sequence>
<dbReference type="Pfam" id="PF01397">
    <property type="entry name" value="Terpene_synth"/>
    <property type="match status" value="1"/>
</dbReference>
<protein>
    <recommendedName>
        <fullName evidence="4">Terpene synthase N-terminal domain-containing protein</fullName>
    </recommendedName>
</protein>
<organism evidence="5 6">
    <name type="scientific">Nyssa sinensis</name>
    <dbReference type="NCBI Taxonomy" id="561372"/>
    <lineage>
        <taxon>Eukaryota</taxon>
        <taxon>Viridiplantae</taxon>
        <taxon>Streptophyta</taxon>
        <taxon>Embryophyta</taxon>
        <taxon>Tracheophyta</taxon>
        <taxon>Spermatophyta</taxon>
        <taxon>Magnoliopsida</taxon>
        <taxon>eudicotyledons</taxon>
        <taxon>Gunneridae</taxon>
        <taxon>Pentapetalae</taxon>
        <taxon>asterids</taxon>
        <taxon>Cornales</taxon>
        <taxon>Nyssaceae</taxon>
        <taxon>Nyssa</taxon>
    </lineage>
</organism>
<evidence type="ECO:0000256" key="2">
    <source>
        <dbReference type="ARBA" id="ARBA00022842"/>
    </source>
</evidence>
<dbReference type="SUPFAM" id="SSF48239">
    <property type="entry name" value="Terpenoid cyclases/Protein prenyltransferases"/>
    <property type="match status" value="1"/>
</dbReference>
<dbReference type="InterPro" id="IPR050148">
    <property type="entry name" value="Terpene_synthase-like"/>
</dbReference>
<evidence type="ECO:0000313" key="6">
    <source>
        <dbReference type="Proteomes" id="UP000325577"/>
    </source>
</evidence>
<dbReference type="GO" id="GO:0016114">
    <property type="term" value="P:terpenoid biosynthetic process"/>
    <property type="evidence" value="ECO:0007669"/>
    <property type="project" value="InterPro"/>
</dbReference>
<feature type="domain" description="Terpene synthase N-terminal" evidence="4">
    <location>
        <begin position="97"/>
        <end position="187"/>
    </location>
</feature>
<evidence type="ECO:0000259" key="4">
    <source>
        <dbReference type="Pfam" id="PF01397"/>
    </source>
</evidence>
<dbReference type="AlphaFoldDB" id="A0A5J5A2X6"/>
<dbReference type="InterPro" id="IPR008930">
    <property type="entry name" value="Terpenoid_cyclase/PrenylTrfase"/>
</dbReference>
<evidence type="ECO:0000256" key="1">
    <source>
        <dbReference type="ARBA" id="ARBA00004721"/>
    </source>
</evidence>
<dbReference type="PANTHER" id="PTHR31225">
    <property type="entry name" value="OS04G0344100 PROTEIN-RELATED"/>
    <property type="match status" value="1"/>
</dbReference>
<dbReference type="Gene3D" id="1.50.10.130">
    <property type="entry name" value="Terpene synthase, N-terminal domain"/>
    <property type="match status" value="1"/>
</dbReference>
<keyword evidence="6" id="KW-1185">Reference proteome</keyword>
<proteinExistence type="predicted"/>
<accession>A0A5J5A2X6</accession>
<dbReference type="InterPro" id="IPR036965">
    <property type="entry name" value="Terpene_synth_N_sf"/>
</dbReference>
<evidence type="ECO:0000256" key="3">
    <source>
        <dbReference type="ARBA" id="ARBA00023239"/>
    </source>
</evidence>
<keyword evidence="3" id="KW-0456">Lyase</keyword>
<reference evidence="5 6" key="1">
    <citation type="submission" date="2019-09" db="EMBL/GenBank/DDBJ databases">
        <title>A chromosome-level genome assembly of the Chinese tupelo Nyssa sinensis.</title>
        <authorList>
            <person name="Yang X."/>
            <person name="Kang M."/>
            <person name="Yang Y."/>
            <person name="Xiong H."/>
            <person name="Wang M."/>
            <person name="Zhang Z."/>
            <person name="Wang Z."/>
            <person name="Wu H."/>
            <person name="Ma T."/>
            <person name="Liu J."/>
            <person name="Xi Z."/>
        </authorList>
    </citation>
    <scope>NUCLEOTIDE SEQUENCE [LARGE SCALE GENOMIC DNA]</scope>
    <source>
        <strain evidence="5">J267</strain>
        <tissue evidence="5">Leaf</tissue>
    </source>
</reference>
<gene>
    <name evidence="5" type="ORF">F0562_010194</name>
</gene>
<keyword evidence="2" id="KW-0460">Magnesium</keyword>
<dbReference type="OrthoDB" id="1877784at2759"/>
<name>A0A5J5A2X6_9ASTE</name>
<dbReference type="Proteomes" id="UP000325577">
    <property type="component" value="Linkage Group LG4"/>
</dbReference>
<dbReference type="PANTHER" id="PTHR31225:SF93">
    <property type="entry name" value="ALPHA-HUMULENE_(-)-(E)-BETA-CARYOPHYLLENE SYNTHASE"/>
    <property type="match status" value="1"/>
</dbReference>
<dbReference type="EMBL" id="CM018047">
    <property type="protein sequence ID" value="KAA8523771.1"/>
    <property type="molecule type" value="Genomic_DNA"/>
</dbReference>
<dbReference type="GO" id="GO:0010333">
    <property type="term" value="F:terpene synthase activity"/>
    <property type="evidence" value="ECO:0007669"/>
    <property type="project" value="InterPro"/>
</dbReference>